<keyword evidence="6" id="KW-0067">ATP-binding</keyword>
<dbReference type="GO" id="GO:0016887">
    <property type="term" value="F:ATP hydrolysis activity"/>
    <property type="evidence" value="ECO:0007669"/>
    <property type="project" value="InterPro"/>
</dbReference>
<dbReference type="InterPro" id="IPR017911">
    <property type="entry name" value="MacB-like_ATP-bd"/>
</dbReference>
<dbReference type="OrthoDB" id="9791546at2"/>
<evidence type="ECO:0000256" key="1">
    <source>
        <dbReference type="ARBA" id="ARBA00004202"/>
    </source>
</evidence>
<evidence type="ECO:0000256" key="10">
    <source>
        <dbReference type="ARBA" id="ARBA00024721"/>
    </source>
</evidence>
<dbReference type="AlphaFoldDB" id="A0A0R2A9T1"/>
<keyword evidence="4" id="KW-1003">Cell membrane</keyword>
<accession>A0A0R2A9T1</accession>
<dbReference type="CDD" id="cd03255">
    <property type="entry name" value="ABC_MJ0796_LolCDE_FtsE"/>
    <property type="match status" value="1"/>
</dbReference>
<evidence type="ECO:0000313" key="12">
    <source>
        <dbReference type="EMBL" id="KRM63461.1"/>
    </source>
</evidence>
<dbReference type="PROSITE" id="PS50893">
    <property type="entry name" value="ABC_TRANSPORTER_2"/>
    <property type="match status" value="1"/>
</dbReference>
<feature type="domain" description="ABC transporter" evidence="11">
    <location>
        <begin position="4"/>
        <end position="224"/>
    </location>
</feature>
<evidence type="ECO:0000256" key="4">
    <source>
        <dbReference type="ARBA" id="ARBA00022475"/>
    </source>
</evidence>
<evidence type="ECO:0000256" key="6">
    <source>
        <dbReference type="ARBA" id="ARBA00022840"/>
    </source>
</evidence>
<dbReference type="Pfam" id="PF00005">
    <property type="entry name" value="ABC_tran"/>
    <property type="match status" value="1"/>
</dbReference>
<keyword evidence="13" id="KW-1185">Reference proteome</keyword>
<gene>
    <name evidence="12" type="ORF">FC14_GL000496</name>
</gene>
<dbReference type="GO" id="GO:0022857">
    <property type="term" value="F:transmembrane transporter activity"/>
    <property type="evidence" value="ECO:0007669"/>
    <property type="project" value="TreeGrafter"/>
</dbReference>
<name>A0A0R2A9T1_9LACO</name>
<reference evidence="12 13" key="1">
    <citation type="journal article" date="2015" name="Genome Announc.">
        <title>Expanding the biotechnology potential of lactobacilli through comparative genomics of 213 strains and associated genera.</title>
        <authorList>
            <person name="Sun Z."/>
            <person name="Harris H.M."/>
            <person name="McCann A."/>
            <person name="Guo C."/>
            <person name="Argimon S."/>
            <person name="Zhang W."/>
            <person name="Yang X."/>
            <person name="Jeffery I.B."/>
            <person name="Cooney J.C."/>
            <person name="Kagawa T.F."/>
            <person name="Liu W."/>
            <person name="Song Y."/>
            <person name="Salvetti E."/>
            <person name="Wrobel A."/>
            <person name="Rasinkangas P."/>
            <person name="Parkhill J."/>
            <person name="Rea M.C."/>
            <person name="O'Sullivan O."/>
            <person name="Ritari J."/>
            <person name="Douillard F.P."/>
            <person name="Paul Ross R."/>
            <person name="Yang R."/>
            <person name="Briner A.E."/>
            <person name="Felis G.E."/>
            <person name="de Vos W.M."/>
            <person name="Barrangou R."/>
            <person name="Klaenhammer T.R."/>
            <person name="Caufield P.W."/>
            <person name="Cui Y."/>
            <person name="Zhang H."/>
            <person name="O'Toole P.W."/>
        </authorList>
    </citation>
    <scope>NUCLEOTIDE SEQUENCE [LARGE SCALE GENOMIC DNA]</scope>
    <source>
        <strain evidence="12 13">DSM 20509</strain>
    </source>
</reference>
<dbReference type="InterPro" id="IPR003439">
    <property type="entry name" value="ABC_transporter-like_ATP-bd"/>
</dbReference>
<keyword evidence="5" id="KW-0547">Nucleotide-binding</keyword>
<evidence type="ECO:0000256" key="7">
    <source>
        <dbReference type="ARBA" id="ARBA00023136"/>
    </source>
</evidence>
<dbReference type="SMART" id="SM00382">
    <property type="entry name" value="AAA"/>
    <property type="match status" value="1"/>
</dbReference>
<dbReference type="PATRIC" id="fig|1423718.3.peg.515"/>
<evidence type="ECO:0000256" key="5">
    <source>
        <dbReference type="ARBA" id="ARBA00022741"/>
    </source>
</evidence>
<dbReference type="EMBL" id="AYYP01000061">
    <property type="protein sequence ID" value="KRM63461.1"/>
    <property type="molecule type" value="Genomic_DNA"/>
</dbReference>
<proteinExistence type="inferred from homology"/>
<keyword evidence="3" id="KW-0813">Transport</keyword>
<evidence type="ECO:0000256" key="9">
    <source>
        <dbReference type="ARBA" id="ARBA00024432"/>
    </source>
</evidence>
<dbReference type="PANTHER" id="PTHR24220:SF666">
    <property type="entry name" value="HEMIN IMPORT ATP-BINDING PROTEIN HRTA-RELATED"/>
    <property type="match status" value="1"/>
</dbReference>
<organism evidence="12 13">
    <name type="scientific">Ligilactobacillus agilis DSM 20509</name>
    <dbReference type="NCBI Taxonomy" id="1423718"/>
    <lineage>
        <taxon>Bacteria</taxon>
        <taxon>Bacillati</taxon>
        <taxon>Bacillota</taxon>
        <taxon>Bacilli</taxon>
        <taxon>Lactobacillales</taxon>
        <taxon>Lactobacillaceae</taxon>
        <taxon>Ligilactobacillus</taxon>
    </lineage>
</organism>
<dbReference type="SUPFAM" id="SSF52540">
    <property type="entry name" value="P-loop containing nucleoside triphosphate hydrolases"/>
    <property type="match status" value="1"/>
</dbReference>
<dbReference type="InterPro" id="IPR027417">
    <property type="entry name" value="P-loop_NTPase"/>
</dbReference>
<evidence type="ECO:0000256" key="3">
    <source>
        <dbReference type="ARBA" id="ARBA00022448"/>
    </source>
</evidence>
<comment type="subcellular location">
    <subcellularLocation>
        <location evidence="1">Cell membrane</location>
        <topology evidence="1">Peripheral membrane protein</topology>
    </subcellularLocation>
</comment>
<comment type="subunit">
    <text evidence="2">The complex is composed of two ATP-binding proteins (HrtA), two transmembrane proteins (HrtB) and a solute-binding protein.</text>
</comment>
<comment type="similarity">
    <text evidence="8">Belongs to the ABC transporter superfamily. HrtA family.</text>
</comment>
<dbReference type="GO" id="GO:0005886">
    <property type="term" value="C:plasma membrane"/>
    <property type="evidence" value="ECO:0007669"/>
    <property type="project" value="UniProtKB-SubCell"/>
</dbReference>
<evidence type="ECO:0000256" key="8">
    <source>
        <dbReference type="ARBA" id="ARBA00024359"/>
    </source>
</evidence>
<dbReference type="InterPro" id="IPR003593">
    <property type="entry name" value="AAA+_ATPase"/>
</dbReference>
<dbReference type="Gene3D" id="3.40.50.300">
    <property type="entry name" value="P-loop containing nucleotide triphosphate hydrolases"/>
    <property type="match status" value="1"/>
</dbReference>
<dbReference type="PANTHER" id="PTHR24220">
    <property type="entry name" value="IMPORT ATP-BINDING PROTEIN"/>
    <property type="match status" value="1"/>
</dbReference>
<evidence type="ECO:0000259" key="11">
    <source>
        <dbReference type="PROSITE" id="PS50893"/>
    </source>
</evidence>
<comment type="function">
    <text evidence="10">Part of the ABC transporter complex hrt involved in hemin import. Responsible for energy coupling to the transport system.</text>
</comment>
<dbReference type="GO" id="GO:0005524">
    <property type="term" value="F:ATP binding"/>
    <property type="evidence" value="ECO:0007669"/>
    <property type="project" value="UniProtKB-KW"/>
</dbReference>
<keyword evidence="7" id="KW-0472">Membrane</keyword>
<dbReference type="RefSeq" id="WP_056977151.1">
    <property type="nucleotide sequence ID" value="NZ_AYYP01000061.1"/>
</dbReference>
<dbReference type="InterPro" id="IPR015854">
    <property type="entry name" value="ABC_transpr_LolD-like"/>
</dbReference>
<evidence type="ECO:0000256" key="2">
    <source>
        <dbReference type="ARBA" id="ARBA00011131"/>
    </source>
</evidence>
<protein>
    <recommendedName>
        <fullName evidence="9">Putative hemin import ATP-binding protein HrtA</fullName>
    </recommendedName>
</protein>
<evidence type="ECO:0000313" key="13">
    <source>
        <dbReference type="Proteomes" id="UP000051008"/>
    </source>
</evidence>
<comment type="caution">
    <text evidence="12">The sequence shown here is derived from an EMBL/GenBank/DDBJ whole genome shotgun (WGS) entry which is preliminary data.</text>
</comment>
<sequence>MATIELINISKTFGSGLGQVTALKNVNFKADKGQLILILGPSGSGKSTFLTILGSLQTPSSGQVKLNGLDLAQLSSRQQEKIRLEKIGFVLQAYNLVPYLKVKDQFNFVSRIKKSNNLSSAKLNALLAKLEIADLVDKYPANLSGGQNQRVAIARALYTNPEIILADEPTAALDSHRVEEVGLMLHDLAQKENKAVIVVTHDLRLRKHADSIYQITDGILTKEA</sequence>
<dbReference type="Proteomes" id="UP000051008">
    <property type="component" value="Unassembled WGS sequence"/>
</dbReference>